<keyword evidence="1" id="KW-0436">Ligase</keyword>
<dbReference type="Gene3D" id="3.40.50.12780">
    <property type="entry name" value="N-terminal domain of ligase-like"/>
    <property type="match status" value="1"/>
</dbReference>
<dbReference type="AlphaFoldDB" id="A0A7R9L0S0"/>
<reference evidence="2" key="1">
    <citation type="submission" date="2020-11" db="EMBL/GenBank/DDBJ databases">
        <authorList>
            <person name="Tran Van P."/>
        </authorList>
    </citation>
    <scope>NUCLEOTIDE SEQUENCE</scope>
</reference>
<evidence type="ECO:0000313" key="2">
    <source>
        <dbReference type="EMBL" id="CAD7632691.1"/>
    </source>
</evidence>
<dbReference type="GO" id="GO:0016020">
    <property type="term" value="C:membrane"/>
    <property type="evidence" value="ECO:0007669"/>
    <property type="project" value="TreeGrafter"/>
</dbReference>
<dbReference type="PANTHER" id="PTHR43272">
    <property type="entry name" value="LONG-CHAIN-FATTY-ACID--COA LIGASE"/>
    <property type="match status" value="1"/>
</dbReference>
<dbReference type="SUPFAM" id="SSF56801">
    <property type="entry name" value="Acetyl-CoA synthetase-like"/>
    <property type="match status" value="1"/>
</dbReference>
<name>A0A7R9L0S0_9ACAR</name>
<organism evidence="2">
    <name type="scientific">Medioppia subpectinata</name>
    <dbReference type="NCBI Taxonomy" id="1979941"/>
    <lineage>
        <taxon>Eukaryota</taxon>
        <taxon>Metazoa</taxon>
        <taxon>Ecdysozoa</taxon>
        <taxon>Arthropoda</taxon>
        <taxon>Chelicerata</taxon>
        <taxon>Arachnida</taxon>
        <taxon>Acari</taxon>
        <taxon>Acariformes</taxon>
        <taxon>Sarcoptiformes</taxon>
        <taxon>Oribatida</taxon>
        <taxon>Brachypylina</taxon>
        <taxon>Oppioidea</taxon>
        <taxon>Oppiidae</taxon>
        <taxon>Medioppia</taxon>
    </lineage>
</organism>
<dbReference type="EMBL" id="OC865968">
    <property type="protein sequence ID" value="CAD7632691.1"/>
    <property type="molecule type" value="Genomic_DNA"/>
</dbReference>
<accession>A0A7R9L0S0</accession>
<protein>
    <recommendedName>
        <fullName evidence="4">AMP-dependent synthetase/ligase domain-containing protein</fullName>
    </recommendedName>
</protein>
<proteinExistence type="predicted"/>
<evidence type="ECO:0000256" key="1">
    <source>
        <dbReference type="ARBA" id="ARBA00022598"/>
    </source>
</evidence>
<gene>
    <name evidence="2" type="ORF">OSB1V03_LOCUS13093</name>
</gene>
<evidence type="ECO:0000313" key="3">
    <source>
        <dbReference type="Proteomes" id="UP000759131"/>
    </source>
</evidence>
<keyword evidence="3" id="KW-1185">Reference proteome</keyword>
<dbReference type="Proteomes" id="UP000759131">
    <property type="component" value="Unassembled WGS sequence"/>
</dbReference>
<dbReference type="OrthoDB" id="1700726at2759"/>
<dbReference type="EMBL" id="CAJPIZ010011393">
    <property type="protein sequence ID" value="CAG2113121.1"/>
    <property type="molecule type" value="Genomic_DNA"/>
</dbReference>
<evidence type="ECO:0008006" key="4">
    <source>
        <dbReference type="Google" id="ProtNLM"/>
    </source>
</evidence>
<dbReference type="InterPro" id="IPR042099">
    <property type="entry name" value="ANL_N_sf"/>
</dbReference>
<dbReference type="PANTHER" id="PTHR43272:SF107">
    <property type="entry name" value="LONG-CHAIN-FATTY-ACID--COA LIGASE 5"/>
    <property type="match status" value="1"/>
</dbReference>
<sequence length="222" mass="25391">MNALWVHRFAHLNIVAERDGIGEICVKGTNVFSGFYKGSEDRAFDDEGWFHTGDVGQWLKNGSLKILDRKEHMFQLSNSLDMEFMCPDKIENIYIQSQYVGQVFVDANYFQTALIAIIIPDVDGINLWCSENNMLLSAAEACKNVAFKKTVLNDIINIGRREGLSTSEQVTDIALHSDPFTQESGFLTPTMKLKRHECRQHFRHLIEEISMDENSDNIQRII</sequence>
<dbReference type="GO" id="GO:0005783">
    <property type="term" value="C:endoplasmic reticulum"/>
    <property type="evidence" value="ECO:0007669"/>
    <property type="project" value="TreeGrafter"/>
</dbReference>
<dbReference type="GO" id="GO:0004467">
    <property type="term" value="F:long-chain fatty acid-CoA ligase activity"/>
    <property type="evidence" value="ECO:0007669"/>
    <property type="project" value="TreeGrafter"/>
</dbReference>